<name>A0AAD5PWV7_9CRUS</name>
<gene>
    <name evidence="1" type="ORF">GHT06_013257</name>
</gene>
<comment type="caution">
    <text evidence="1">The sequence shown here is derived from an EMBL/GenBank/DDBJ whole genome shotgun (WGS) entry which is preliminary data.</text>
</comment>
<keyword evidence="2" id="KW-1185">Reference proteome</keyword>
<accession>A0AAD5PWV7</accession>
<dbReference type="EMBL" id="WJBH02000003">
    <property type="protein sequence ID" value="KAI9562292.1"/>
    <property type="molecule type" value="Genomic_DNA"/>
</dbReference>
<evidence type="ECO:0000313" key="2">
    <source>
        <dbReference type="Proteomes" id="UP000820818"/>
    </source>
</evidence>
<sequence>MCHRRYIRDRMKNGTESIIKNFSVRTARARLMSQFLSHIKISGIINRHARHSISKNTICIHE</sequence>
<dbReference type="Proteomes" id="UP000820818">
    <property type="component" value="Linkage Group LG3"/>
</dbReference>
<proteinExistence type="predicted"/>
<reference evidence="1 2" key="1">
    <citation type="submission" date="2022-05" db="EMBL/GenBank/DDBJ databases">
        <title>A multi-omics perspective on studying reproductive biology in Daphnia sinensis.</title>
        <authorList>
            <person name="Jia J."/>
        </authorList>
    </citation>
    <scope>NUCLEOTIDE SEQUENCE [LARGE SCALE GENOMIC DNA]</scope>
    <source>
        <strain evidence="1 2">WSL</strain>
    </source>
</reference>
<organism evidence="1 2">
    <name type="scientific">Daphnia sinensis</name>
    <dbReference type="NCBI Taxonomy" id="1820382"/>
    <lineage>
        <taxon>Eukaryota</taxon>
        <taxon>Metazoa</taxon>
        <taxon>Ecdysozoa</taxon>
        <taxon>Arthropoda</taxon>
        <taxon>Crustacea</taxon>
        <taxon>Branchiopoda</taxon>
        <taxon>Diplostraca</taxon>
        <taxon>Cladocera</taxon>
        <taxon>Anomopoda</taxon>
        <taxon>Daphniidae</taxon>
        <taxon>Daphnia</taxon>
        <taxon>Daphnia similis group</taxon>
    </lineage>
</organism>
<protein>
    <submittedName>
        <fullName evidence="1">Uncharacterized protein</fullName>
    </submittedName>
</protein>
<dbReference type="AlphaFoldDB" id="A0AAD5PWV7"/>
<evidence type="ECO:0000313" key="1">
    <source>
        <dbReference type="EMBL" id="KAI9562292.1"/>
    </source>
</evidence>